<dbReference type="Gene3D" id="2.70.50.60">
    <property type="entry name" value="abc- transporter (atp binding component) like domain"/>
    <property type="match status" value="1"/>
</dbReference>
<dbReference type="SMART" id="SM00382">
    <property type="entry name" value="AAA"/>
    <property type="match status" value="1"/>
</dbReference>
<dbReference type="Pfam" id="PF00005">
    <property type="entry name" value="ABC_tran"/>
    <property type="match status" value="1"/>
</dbReference>
<gene>
    <name evidence="7" type="ORF">G3I67_09560</name>
</gene>
<evidence type="ECO:0000313" key="7">
    <source>
        <dbReference type="EMBL" id="NDY83477.1"/>
    </source>
</evidence>
<dbReference type="PROSITE" id="PS50893">
    <property type="entry name" value="ABC_TRANSPORTER_2"/>
    <property type="match status" value="1"/>
</dbReference>
<organism evidence="7">
    <name type="scientific">Sheuella amnicola</name>
    <dbReference type="NCBI Taxonomy" id="2707330"/>
    <lineage>
        <taxon>Bacteria</taxon>
        <taxon>Pseudomonadati</taxon>
        <taxon>Pseudomonadota</taxon>
        <taxon>Betaproteobacteria</taxon>
        <taxon>Burkholderiales</taxon>
        <taxon>Alcaligenaceae</taxon>
        <taxon>Sheuella</taxon>
    </lineage>
</organism>
<proteinExistence type="inferred from homology"/>
<dbReference type="PANTHER" id="PTHR46743">
    <property type="entry name" value="TEICHOIC ACIDS EXPORT ATP-BINDING PROTEIN TAGH"/>
    <property type="match status" value="1"/>
</dbReference>
<accession>A0A6B2R354</accession>
<dbReference type="GO" id="GO:0140359">
    <property type="term" value="F:ABC-type transporter activity"/>
    <property type="evidence" value="ECO:0007669"/>
    <property type="project" value="InterPro"/>
</dbReference>
<name>A0A6B2R354_9BURK</name>
<dbReference type="AlphaFoldDB" id="A0A6B2R354"/>
<dbReference type="RefSeq" id="WP_163654670.1">
    <property type="nucleotide sequence ID" value="NZ_JAAGRN010000005.1"/>
</dbReference>
<dbReference type="SUPFAM" id="SSF52540">
    <property type="entry name" value="P-loop containing nucleoside triphosphate hydrolases"/>
    <property type="match status" value="1"/>
</dbReference>
<feature type="domain" description="ABC transporter" evidence="6">
    <location>
        <begin position="8"/>
        <end position="245"/>
    </location>
</feature>
<evidence type="ECO:0000259" key="6">
    <source>
        <dbReference type="PROSITE" id="PS50893"/>
    </source>
</evidence>
<dbReference type="PANTHER" id="PTHR46743:SF2">
    <property type="entry name" value="TEICHOIC ACIDS EXPORT ATP-BINDING PROTEIN TAGH"/>
    <property type="match status" value="1"/>
</dbReference>
<evidence type="ECO:0000256" key="3">
    <source>
        <dbReference type="ARBA" id="ARBA00022475"/>
    </source>
</evidence>
<dbReference type="Gene3D" id="3.40.50.300">
    <property type="entry name" value="P-loop containing nucleotide triphosphate hydrolases"/>
    <property type="match status" value="1"/>
</dbReference>
<dbReference type="CDD" id="cd10147">
    <property type="entry name" value="Wzt_C-like"/>
    <property type="match status" value="1"/>
</dbReference>
<dbReference type="GO" id="GO:0016887">
    <property type="term" value="F:ATP hydrolysis activity"/>
    <property type="evidence" value="ECO:0007669"/>
    <property type="project" value="InterPro"/>
</dbReference>
<evidence type="ECO:0000256" key="4">
    <source>
        <dbReference type="ARBA" id="ARBA00022741"/>
    </source>
</evidence>
<dbReference type="InterPro" id="IPR027417">
    <property type="entry name" value="P-loop_NTPase"/>
</dbReference>
<keyword evidence="4" id="KW-0547">Nucleotide-binding</keyword>
<dbReference type="GO" id="GO:0016020">
    <property type="term" value="C:membrane"/>
    <property type="evidence" value="ECO:0007669"/>
    <property type="project" value="InterPro"/>
</dbReference>
<evidence type="ECO:0000256" key="1">
    <source>
        <dbReference type="ARBA" id="ARBA00005417"/>
    </source>
</evidence>
<dbReference type="InterPro" id="IPR050683">
    <property type="entry name" value="Bact_Polysacc_Export_ATP-bd"/>
</dbReference>
<dbReference type="EMBL" id="JAAGRN010000005">
    <property type="protein sequence ID" value="NDY83477.1"/>
    <property type="molecule type" value="Genomic_DNA"/>
</dbReference>
<keyword evidence="5 7" id="KW-0067">ATP-binding</keyword>
<evidence type="ECO:0000256" key="2">
    <source>
        <dbReference type="ARBA" id="ARBA00022448"/>
    </source>
</evidence>
<protein>
    <submittedName>
        <fullName evidence="7">ABC transporter ATP-binding protein</fullName>
    </submittedName>
</protein>
<evidence type="ECO:0000256" key="5">
    <source>
        <dbReference type="ARBA" id="ARBA00022840"/>
    </source>
</evidence>
<keyword evidence="2" id="KW-0813">Transport</keyword>
<comment type="caution">
    <text evidence="7">The sequence shown here is derived from an EMBL/GenBank/DDBJ whole genome shotgun (WGS) entry which is preliminary data.</text>
</comment>
<dbReference type="InterPro" id="IPR015860">
    <property type="entry name" value="ABC_transpr_TagH-like"/>
</dbReference>
<keyword evidence="3" id="KW-0472">Membrane</keyword>
<dbReference type="CDD" id="cd03220">
    <property type="entry name" value="ABC_KpsT_Wzt"/>
    <property type="match status" value="1"/>
</dbReference>
<dbReference type="InterPro" id="IPR003439">
    <property type="entry name" value="ABC_transporter-like_ATP-bd"/>
</dbReference>
<sequence>MKIDNLAIDIRDVSKKYKIYSSPKDRLKEAFGLNVKFKEFQALNSVSFEIHKGEFWGILGKNGSGKSTLLKIIAGQLSATSGEINCVGNVALLQLGLGFDPELTGKENIKYSRMAQNLVSDHEQITDFVTDFSELGDFIDYPVKTYSSGMYSRLAFATAIAGNPDILIADEVLSVGDISFTQKCLAKMREFKNAGKTIVLVTHDINAVKTFCDKAAWINSGHLISSGDAKTVSEDFRSYMMHGTMPSTRIQKKGSQIQNNRDINEELWTIPNENRHTVKSTKIEITKYRFYDVENESSLSELCAGKWVEFQIEFRTKEFIEMHSFGVTIHNRQGMIAIHINSEFFNQTKEKFESQSLNIAKFKFEIPFLASDDYSITLGCSEGNDGHLLEKYDYDSTIYINHKKNHITENQGGYVLIPQGDFEYVKNV</sequence>
<dbReference type="Pfam" id="PF14524">
    <property type="entry name" value="Wzt_C"/>
    <property type="match status" value="1"/>
</dbReference>
<dbReference type="GO" id="GO:0005524">
    <property type="term" value="F:ATP binding"/>
    <property type="evidence" value="ECO:0007669"/>
    <property type="project" value="UniProtKB-KW"/>
</dbReference>
<comment type="similarity">
    <text evidence="1">Belongs to the ABC transporter superfamily.</text>
</comment>
<reference evidence="7" key="1">
    <citation type="submission" date="2020-02" db="EMBL/GenBank/DDBJ databases">
        <authorList>
            <person name="Chen W.-M."/>
        </authorList>
    </citation>
    <scope>NUCLEOTIDE SEQUENCE</scope>
    <source>
        <strain evidence="7">NBD-18</strain>
    </source>
</reference>
<dbReference type="InterPro" id="IPR029439">
    <property type="entry name" value="Wzt_C"/>
</dbReference>
<dbReference type="InterPro" id="IPR003593">
    <property type="entry name" value="AAA+_ATPase"/>
</dbReference>
<keyword evidence="3" id="KW-1003">Cell membrane</keyword>